<protein>
    <submittedName>
        <fullName evidence="1">Uncharacterized protein</fullName>
    </submittedName>
</protein>
<name>A0ABZ2M773_9BACT</name>
<dbReference type="EMBL" id="CP089984">
    <property type="protein sequence ID" value="WXB18357.1"/>
    <property type="molecule type" value="Genomic_DNA"/>
</dbReference>
<proteinExistence type="predicted"/>
<organism evidence="1 2">
    <name type="scientific">Pendulispora albinea</name>
    <dbReference type="NCBI Taxonomy" id="2741071"/>
    <lineage>
        <taxon>Bacteria</taxon>
        <taxon>Pseudomonadati</taxon>
        <taxon>Myxococcota</taxon>
        <taxon>Myxococcia</taxon>
        <taxon>Myxococcales</taxon>
        <taxon>Sorangiineae</taxon>
        <taxon>Pendulisporaceae</taxon>
        <taxon>Pendulispora</taxon>
    </lineage>
</organism>
<gene>
    <name evidence="1" type="ORF">LZC94_14040</name>
</gene>
<keyword evidence="2" id="KW-1185">Reference proteome</keyword>
<reference evidence="1 2" key="1">
    <citation type="submission" date="2021-12" db="EMBL/GenBank/DDBJ databases">
        <title>Discovery of the Pendulisporaceae a myxobacterial family with distinct sporulation behavior and unique specialized metabolism.</title>
        <authorList>
            <person name="Garcia R."/>
            <person name="Popoff A."/>
            <person name="Bader C.D."/>
            <person name="Loehr J."/>
            <person name="Walesch S."/>
            <person name="Walt C."/>
            <person name="Boldt J."/>
            <person name="Bunk B."/>
            <person name="Haeckl F.J.F.P.J."/>
            <person name="Gunesch A.P."/>
            <person name="Birkelbach J."/>
            <person name="Nuebel U."/>
            <person name="Pietschmann T."/>
            <person name="Bach T."/>
            <person name="Mueller R."/>
        </authorList>
    </citation>
    <scope>NUCLEOTIDE SEQUENCE [LARGE SCALE GENOMIC DNA]</scope>
    <source>
        <strain evidence="1 2">MSr11954</strain>
    </source>
</reference>
<evidence type="ECO:0000313" key="2">
    <source>
        <dbReference type="Proteomes" id="UP001370348"/>
    </source>
</evidence>
<dbReference type="RefSeq" id="WP_394827988.1">
    <property type="nucleotide sequence ID" value="NZ_CP089984.1"/>
</dbReference>
<accession>A0ABZ2M773</accession>
<evidence type="ECO:0000313" key="1">
    <source>
        <dbReference type="EMBL" id="WXB18357.1"/>
    </source>
</evidence>
<dbReference type="Proteomes" id="UP001370348">
    <property type="component" value="Chromosome"/>
</dbReference>
<sequence length="70" mass="7685">MTDARDGVRHPYDATGLTERLKVAFSPLEPGSPQLATNTRRTFMEGRIGIPSAALEAAGSSLERRLKCRR</sequence>